<evidence type="ECO:0000259" key="11">
    <source>
        <dbReference type="Pfam" id="PF25944"/>
    </source>
</evidence>
<comment type="similarity">
    <text evidence="2">Belongs to the membrane fusion protein (MFP) (TC 8.A.1) family.</text>
</comment>
<evidence type="ECO:0000259" key="9">
    <source>
        <dbReference type="Pfam" id="PF25876"/>
    </source>
</evidence>
<dbReference type="NCBIfam" id="TIGR01730">
    <property type="entry name" value="RND_mfp"/>
    <property type="match status" value="1"/>
</dbReference>
<dbReference type="InterPro" id="IPR006143">
    <property type="entry name" value="RND_pump_MFP"/>
</dbReference>
<dbReference type="Gene3D" id="2.40.30.170">
    <property type="match status" value="1"/>
</dbReference>
<evidence type="ECO:0000256" key="3">
    <source>
        <dbReference type="ARBA" id="ARBA00022448"/>
    </source>
</evidence>
<dbReference type="GO" id="GO:0005886">
    <property type="term" value="C:plasma membrane"/>
    <property type="evidence" value="ECO:0007669"/>
    <property type="project" value="UniProtKB-SubCell"/>
</dbReference>
<proteinExistence type="inferred from homology"/>
<dbReference type="STRING" id="642227.HA49_15760"/>
<dbReference type="InterPro" id="IPR058624">
    <property type="entry name" value="MdtA-like_HH"/>
</dbReference>
<dbReference type="InterPro" id="IPR058626">
    <property type="entry name" value="MdtA-like_b-barrel"/>
</dbReference>
<feature type="domain" description="Multidrug resistance protein MdtA-like C-terminal permuted SH3" evidence="12">
    <location>
        <begin position="313"/>
        <end position="374"/>
    </location>
</feature>
<protein>
    <recommendedName>
        <fullName evidence="8">Multidrug transporter MdtA</fullName>
    </recommendedName>
</protein>
<evidence type="ECO:0000256" key="2">
    <source>
        <dbReference type="ARBA" id="ARBA00009477"/>
    </source>
</evidence>
<evidence type="ECO:0000256" key="5">
    <source>
        <dbReference type="ARBA" id="ARBA00022519"/>
    </source>
</evidence>
<sequence>MKAKFRVSTVVLLILVVIVLVLATIHFWHAKNTTSSSASPAPGLSSASHDPAVPVQIATVRRETVPRYITALGTVTASAMVTVRSRVDGQLMALHFREGDTVTAGQLLAEIDPRPFNVALLQAQGQLAKDQATLNNSRNDLRRYQKLATTKLVSQQDLDNQQALVRESEGTVKSDQAAVDNAQLNLTYSRITAPISGRVGLRQVDAGNYITAGDTTGIVVITRTHPIDVIFTVPEAAIEQIVGAMKQGQPLLAEAWDRSDSHKLAEGSLLSLDNQIDSTTGTLKIKARFANQNDRLFPNQFVNLHLRVSTLADALLMPVSALQMNTEGNFVWIVSQQNTVSRKQVTVGLQQNQQVVITAGLSAGDRVITDGIDRLTEGSAVNIVQGSAAVADSDAGGTDQ</sequence>
<feature type="domain" description="Multidrug resistance protein MdtA-like barrel-sandwich hybrid" evidence="10">
    <location>
        <begin position="80"/>
        <end position="222"/>
    </location>
</feature>
<dbReference type="OrthoDB" id="9783047at2"/>
<dbReference type="InterPro" id="IPR058627">
    <property type="entry name" value="MdtA-like_C"/>
</dbReference>
<dbReference type="Proteomes" id="UP000029577">
    <property type="component" value="Unassembled WGS sequence"/>
</dbReference>
<dbReference type="GO" id="GO:0015562">
    <property type="term" value="F:efflux transmembrane transporter activity"/>
    <property type="evidence" value="ECO:0007669"/>
    <property type="project" value="TreeGrafter"/>
</dbReference>
<dbReference type="NCBIfam" id="NF008589">
    <property type="entry name" value="PRK11556.1"/>
    <property type="match status" value="1"/>
</dbReference>
<dbReference type="Gene3D" id="2.40.420.20">
    <property type="match status" value="1"/>
</dbReference>
<feature type="domain" description="Multidrug resistance protein MdtA-like beta-barrel" evidence="11">
    <location>
        <begin position="226"/>
        <end position="309"/>
    </location>
</feature>
<dbReference type="FunFam" id="2.40.30.170:FF:000006">
    <property type="entry name" value="Multidrug resistance protein MdtA"/>
    <property type="match status" value="1"/>
</dbReference>
<dbReference type="Pfam" id="PF25917">
    <property type="entry name" value="BSH_RND"/>
    <property type="match status" value="1"/>
</dbReference>
<evidence type="ECO:0000259" key="12">
    <source>
        <dbReference type="Pfam" id="PF25967"/>
    </source>
</evidence>
<dbReference type="eggNOG" id="COG0845">
    <property type="taxonomic scope" value="Bacteria"/>
</dbReference>
<dbReference type="FunFam" id="1.10.287.470:FF:000005">
    <property type="entry name" value="Multidrug resistance protein MdtA"/>
    <property type="match status" value="1"/>
</dbReference>
<dbReference type="Pfam" id="PF25944">
    <property type="entry name" value="Beta-barrel_RND"/>
    <property type="match status" value="1"/>
</dbReference>
<evidence type="ECO:0000256" key="4">
    <source>
        <dbReference type="ARBA" id="ARBA00022475"/>
    </source>
</evidence>
<name>A0A095T6B7_9GAMM</name>
<dbReference type="PANTHER" id="PTHR30469:SF12">
    <property type="entry name" value="MULTIDRUG RESISTANCE PROTEIN MDTA"/>
    <property type="match status" value="1"/>
</dbReference>
<dbReference type="Pfam" id="PF25876">
    <property type="entry name" value="HH_MFP_RND"/>
    <property type="match status" value="1"/>
</dbReference>
<dbReference type="Gene3D" id="1.10.287.470">
    <property type="entry name" value="Helix hairpin bin"/>
    <property type="match status" value="1"/>
</dbReference>
<evidence type="ECO:0000256" key="1">
    <source>
        <dbReference type="ARBA" id="ARBA00004417"/>
    </source>
</evidence>
<comment type="subunit">
    <text evidence="7">Part of a tripartite efflux system composed of MdtA, MdtB and MdtC.</text>
</comment>
<gene>
    <name evidence="13" type="ORF">HA49_15760</name>
</gene>
<evidence type="ECO:0000259" key="10">
    <source>
        <dbReference type="Pfam" id="PF25917"/>
    </source>
</evidence>
<dbReference type="RefSeq" id="WP_038021551.1">
    <property type="nucleotide sequence ID" value="NZ_JPKR02000003.1"/>
</dbReference>
<feature type="domain" description="Multidrug resistance protein MdtA-like alpha-helical hairpin" evidence="9">
    <location>
        <begin position="120"/>
        <end position="189"/>
    </location>
</feature>
<dbReference type="FunFam" id="2.40.420.20:FF:000001">
    <property type="entry name" value="Efflux RND transporter periplasmic adaptor subunit"/>
    <property type="match status" value="1"/>
</dbReference>
<comment type="caution">
    <text evidence="13">The sequence shown here is derived from an EMBL/GenBank/DDBJ whole genome shotgun (WGS) entry which is preliminary data.</text>
</comment>
<reference evidence="13" key="1">
    <citation type="submission" date="2014-12" db="EMBL/GenBank/DDBJ databases">
        <title>The draft genome of the Tatumella morbirosei type strain, LMG23360T isolated from pineapple rot.</title>
        <authorList>
            <person name="Smits T.H."/>
            <person name="Palmer M."/>
            <person name="Venter S.N."/>
            <person name="Duffy B."/>
            <person name="Steenkamp E.T."/>
            <person name="Chan W.Y."/>
            <person name="Coutinho T.A."/>
            <person name="Coetzee M.P."/>
            <person name="De Maayer P."/>
        </authorList>
    </citation>
    <scope>NUCLEOTIDE SEQUENCE [LARGE SCALE GENOMIC DNA]</scope>
    <source>
        <strain evidence="13">LMG 23360</strain>
    </source>
</reference>
<evidence type="ECO:0000313" key="13">
    <source>
        <dbReference type="EMBL" id="KGD72207.1"/>
    </source>
</evidence>
<dbReference type="PANTHER" id="PTHR30469">
    <property type="entry name" value="MULTIDRUG RESISTANCE PROTEIN MDTA"/>
    <property type="match status" value="1"/>
</dbReference>
<evidence type="ECO:0000256" key="8">
    <source>
        <dbReference type="ARBA" id="ARBA00075310"/>
    </source>
</evidence>
<dbReference type="SUPFAM" id="SSF111369">
    <property type="entry name" value="HlyD-like secretion proteins"/>
    <property type="match status" value="1"/>
</dbReference>
<comment type="subcellular location">
    <subcellularLocation>
        <location evidence="1">Cell inner membrane</location>
        <topology evidence="1">Peripheral membrane protein</topology>
    </subcellularLocation>
</comment>
<accession>A0A095T6B7</accession>
<keyword evidence="5" id="KW-0997">Cell inner membrane</keyword>
<evidence type="ECO:0000256" key="6">
    <source>
        <dbReference type="ARBA" id="ARBA00023136"/>
    </source>
</evidence>
<dbReference type="AlphaFoldDB" id="A0A095T6B7"/>
<evidence type="ECO:0000256" key="7">
    <source>
        <dbReference type="ARBA" id="ARBA00063762"/>
    </source>
</evidence>
<dbReference type="EMBL" id="JPKR02000003">
    <property type="protein sequence ID" value="KGD72207.1"/>
    <property type="molecule type" value="Genomic_DNA"/>
</dbReference>
<dbReference type="Pfam" id="PF25967">
    <property type="entry name" value="RND-MFP_C"/>
    <property type="match status" value="1"/>
</dbReference>
<keyword evidence="4" id="KW-1003">Cell membrane</keyword>
<keyword evidence="3" id="KW-0813">Transport</keyword>
<organism evidence="13 14">
    <name type="scientific">Tatumella morbirosei</name>
    <dbReference type="NCBI Taxonomy" id="642227"/>
    <lineage>
        <taxon>Bacteria</taxon>
        <taxon>Pseudomonadati</taxon>
        <taxon>Pseudomonadota</taxon>
        <taxon>Gammaproteobacteria</taxon>
        <taxon>Enterobacterales</taxon>
        <taxon>Erwiniaceae</taxon>
        <taxon>Tatumella</taxon>
    </lineage>
</organism>
<keyword evidence="14" id="KW-1185">Reference proteome</keyword>
<dbReference type="InterPro" id="IPR058625">
    <property type="entry name" value="MdtA-like_BSH"/>
</dbReference>
<dbReference type="Gene3D" id="2.40.50.100">
    <property type="match status" value="1"/>
</dbReference>
<dbReference type="GO" id="GO:1990281">
    <property type="term" value="C:efflux pump complex"/>
    <property type="evidence" value="ECO:0007669"/>
    <property type="project" value="TreeGrafter"/>
</dbReference>
<keyword evidence="6" id="KW-0472">Membrane</keyword>
<evidence type="ECO:0000313" key="14">
    <source>
        <dbReference type="Proteomes" id="UP000029577"/>
    </source>
</evidence>